<dbReference type="EMBL" id="KK852509">
    <property type="protein sequence ID" value="KDR22365.1"/>
    <property type="molecule type" value="Genomic_DNA"/>
</dbReference>
<gene>
    <name evidence="1" type="ORF">L798_01075</name>
</gene>
<evidence type="ECO:0000313" key="2">
    <source>
        <dbReference type="Proteomes" id="UP000027135"/>
    </source>
</evidence>
<reference evidence="1 2" key="1">
    <citation type="journal article" date="2014" name="Nat. Commun.">
        <title>Molecular traces of alternative social organization in a termite genome.</title>
        <authorList>
            <person name="Terrapon N."/>
            <person name="Li C."/>
            <person name="Robertson H.M."/>
            <person name="Ji L."/>
            <person name="Meng X."/>
            <person name="Booth W."/>
            <person name="Chen Z."/>
            <person name="Childers C.P."/>
            <person name="Glastad K.M."/>
            <person name="Gokhale K."/>
            <person name="Gowin J."/>
            <person name="Gronenberg W."/>
            <person name="Hermansen R.A."/>
            <person name="Hu H."/>
            <person name="Hunt B.G."/>
            <person name="Huylmans A.K."/>
            <person name="Khalil S.M."/>
            <person name="Mitchell R.D."/>
            <person name="Munoz-Torres M.C."/>
            <person name="Mustard J.A."/>
            <person name="Pan H."/>
            <person name="Reese J.T."/>
            <person name="Scharf M.E."/>
            <person name="Sun F."/>
            <person name="Vogel H."/>
            <person name="Xiao J."/>
            <person name="Yang W."/>
            <person name="Yang Z."/>
            <person name="Yang Z."/>
            <person name="Zhou J."/>
            <person name="Zhu J."/>
            <person name="Brent C.S."/>
            <person name="Elsik C.G."/>
            <person name="Goodisman M.A."/>
            <person name="Liberles D.A."/>
            <person name="Roe R.M."/>
            <person name="Vargo E.L."/>
            <person name="Vilcinskas A."/>
            <person name="Wang J."/>
            <person name="Bornberg-Bauer E."/>
            <person name="Korb J."/>
            <person name="Zhang G."/>
            <person name="Liebig J."/>
        </authorList>
    </citation>
    <scope>NUCLEOTIDE SEQUENCE [LARGE SCALE GENOMIC DNA]</scope>
    <source>
        <tissue evidence="1">Whole organism</tissue>
    </source>
</reference>
<organism evidence="1 2">
    <name type="scientific">Zootermopsis nevadensis</name>
    <name type="common">Dampwood termite</name>
    <dbReference type="NCBI Taxonomy" id="136037"/>
    <lineage>
        <taxon>Eukaryota</taxon>
        <taxon>Metazoa</taxon>
        <taxon>Ecdysozoa</taxon>
        <taxon>Arthropoda</taxon>
        <taxon>Hexapoda</taxon>
        <taxon>Insecta</taxon>
        <taxon>Pterygota</taxon>
        <taxon>Neoptera</taxon>
        <taxon>Polyneoptera</taxon>
        <taxon>Dictyoptera</taxon>
        <taxon>Blattodea</taxon>
        <taxon>Blattoidea</taxon>
        <taxon>Termitoidae</taxon>
        <taxon>Termopsidae</taxon>
        <taxon>Zootermopsis</taxon>
    </lineage>
</organism>
<dbReference type="InParanoid" id="A0A067RP20"/>
<dbReference type="Proteomes" id="UP000027135">
    <property type="component" value="Unassembled WGS sequence"/>
</dbReference>
<evidence type="ECO:0000313" key="1">
    <source>
        <dbReference type="EMBL" id="KDR22365.1"/>
    </source>
</evidence>
<protein>
    <submittedName>
        <fullName evidence="1">Uncharacterized protein</fullName>
    </submittedName>
</protein>
<name>A0A067RP20_ZOONE</name>
<dbReference type="AlphaFoldDB" id="A0A067RP20"/>
<accession>A0A067RP20</accession>
<keyword evidence="2" id="KW-1185">Reference proteome</keyword>
<proteinExistence type="predicted"/>
<sequence>MVRVVTLVHVVKYLKEEMKSHKEKRRVKKDKHKQSEIHYQNVVIKKEQSTLSSASESHNKTPESVYGRSIDFAVHRSMHQWHQATCERTSNKDYRKTARLKIRQDGFMSGSPGFHNVMSVLTPHP</sequence>